<dbReference type="GO" id="GO:0016740">
    <property type="term" value="F:transferase activity"/>
    <property type="evidence" value="ECO:0007669"/>
    <property type="project" value="UniProtKB-KW"/>
</dbReference>
<dbReference type="Gene3D" id="3.40.50.2000">
    <property type="entry name" value="Glycogen Phosphorylase B"/>
    <property type="match status" value="1"/>
</dbReference>
<name>A0A5S5D775_9SPHI</name>
<dbReference type="Pfam" id="PF13692">
    <property type="entry name" value="Glyco_trans_1_4"/>
    <property type="match status" value="1"/>
</dbReference>
<dbReference type="Proteomes" id="UP000325105">
    <property type="component" value="Unassembled WGS sequence"/>
</dbReference>
<keyword evidence="1" id="KW-0808">Transferase</keyword>
<protein>
    <submittedName>
        <fullName evidence="1">Glycosyltransferase involved in cell wall biosynthesis</fullName>
    </submittedName>
</protein>
<proteinExistence type="predicted"/>
<evidence type="ECO:0000313" key="1">
    <source>
        <dbReference type="EMBL" id="TYP91801.1"/>
    </source>
</evidence>
<reference evidence="1 2" key="1">
    <citation type="submission" date="2019-07" db="EMBL/GenBank/DDBJ databases">
        <title>Genomic Encyclopedia of Archaeal and Bacterial Type Strains, Phase II (KMG-II): from individual species to whole genera.</title>
        <authorList>
            <person name="Goeker M."/>
        </authorList>
    </citation>
    <scope>NUCLEOTIDE SEQUENCE [LARGE SCALE GENOMIC DNA]</scope>
    <source>
        <strain evidence="1 2">DSM 18850</strain>
    </source>
</reference>
<gene>
    <name evidence="1" type="ORF">BC792_11848</name>
</gene>
<evidence type="ECO:0000313" key="2">
    <source>
        <dbReference type="Proteomes" id="UP000325105"/>
    </source>
</evidence>
<dbReference type="SUPFAM" id="SSF53756">
    <property type="entry name" value="UDP-Glycosyltransferase/glycogen phosphorylase"/>
    <property type="match status" value="1"/>
</dbReference>
<dbReference type="AlphaFoldDB" id="A0A5S5D775"/>
<sequence>MQTVLFIGLVWPEPGSSAAGRRIVQLAFLFRDAGYQVVFASAASRSAYSFPLTQSGIQEQPILLNDSSFDEMIRTIQPAIVVFDRFMAEEQYGWRVRECCPSALTILDTEDLHLVRRARQDAIKRCSEPNYYTEIAKRELAAILRTDISLIISRVEMELLQDVFAIRPEILYYLPFLEDEIHGEEDQTWRTFEERQHFLFIGNFMHEPNWHTVQILKSKVWPQLKKRVPEAELHIFGAYASDKVHQLHQPKDRFLVRGRADDARKTMENYRVLLAPIQFGAGIKGKFVDAMQSGTPSATTSVGAESMMANGLWNGVVEDDLELFIEEAAKLYQTQRIWQDAQLKGTQILEENFSKLALGPPFLTRIQSLSTSLPLHRQKNFLGQILQTQALNSTKYMSLWIEEKQRQCPDKGPK</sequence>
<dbReference type="OrthoDB" id="9807209at2"/>
<keyword evidence="2" id="KW-1185">Reference proteome</keyword>
<comment type="caution">
    <text evidence="1">The sequence shown here is derived from an EMBL/GenBank/DDBJ whole genome shotgun (WGS) entry which is preliminary data.</text>
</comment>
<accession>A0A5S5D775</accession>
<dbReference type="EMBL" id="VNHX01000018">
    <property type="protein sequence ID" value="TYP91801.1"/>
    <property type="molecule type" value="Genomic_DNA"/>
</dbReference>
<organism evidence="1 2">
    <name type="scientific">Sphingobacterium allocomposti</name>
    <dbReference type="NCBI Taxonomy" id="415956"/>
    <lineage>
        <taxon>Bacteria</taxon>
        <taxon>Pseudomonadati</taxon>
        <taxon>Bacteroidota</taxon>
        <taxon>Sphingobacteriia</taxon>
        <taxon>Sphingobacteriales</taxon>
        <taxon>Sphingobacteriaceae</taxon>
        <taxon>Sphingobacterium</taxon>
    </lineage>
</organism>